<reference evidence="9 10" key="1">
    <citation type="submission" date="2009-01" db="EMBL/GenBank/DDBJ databases">
        <title>Complete sequence of Geobacter sp. FRC-32.</title>
        <authorList>
            <consortium name="US DOE Joint Genome Institute"/>
            <person name="Lucas S."/>
            <person name="Copeland A."/>
            <person name="Lapidus A."/>
            <person name="Glavina del Rio T."/>
            <person name="Dalin E."/>
            <person name="Tice H."/>
            <person name="Bruce D."/>
            <person name="Goodwin L."/>
            <person name="Pitluck S."/>
            <person name="Saunders E."/>
            <person name="Brettin T."/>
            <person name="Detter J.C."/>
            <person name="Han C."/>
            <person name="Larimer F."/>
            <person name="Land M."/>
            <person name="Hauser L."/>
            <person name="Kyrpides N."/>
            <person name="Ovchinnikova G."/>
            <person name="Kostka J."/>
            <person name="Richardson P."/>
        </authorList>
    </citation>
    <scope>NUCLEOTIDE SEQUENCE [LARGE SCALE GENOMIC DNA]</scope>
    <source>
        <strain evidence="10">DSM 22248 / JCM 15807 / FRC-32</strain>
    </source>
</reference>
<evidence type="ECO:0000259" key="8">
    <source>
        <dbReference type="PROSITE" id="PS50035"/>
    </source>
</evidence>
<dbReference type="InterPro" id="IPR001736">
    <property type="entry name" value="PLipase_D/transphosphatidylase"/>
</dbReference>
<dbReference type="GO" id="GO:0016891">
    <property type="term" value="F:RNA endonuclease activity producing 5'-phosphomonoesters, hydrolytic mechanism"/>
    <property type="evidence" value="ECO:0007669"/>
    <property type="project" value="TreeGrafter"/>
</dbReference>
<keyword evidence="5" id="KW-0442">Lipid degradation</keyword>
<evidence type="ECO:0000256" key="3">
    <source>
        <dbReference type="ARBA" id="ARBA00012027"/>
    </source>
</evidence>
<name>B9M102_GEODF</name>
<dbReference type="CDD" id="cd09170">
    <property type="entry name" value="PLDc_Nuc"/>
    <property type="match status" value="1"/>
</dbReference>
<keyword evidence="7" id="KW-0732">Signal</keyword>
<dbReference type="PANTHER" id="PTHR43856:SF1">
    <property type="entry name" value="MITOCHONDRIAL CARDIOLIPIN HYDROLASE"/>
    <property type="match status" value="1"/>
</dbReference>
<dbReference type="EC" id="3.1.4.4" evidence="3"/>
<dbReference type="EMBL" id="CP001390">
    <property type="protein sequence ID" value="ACM19072.1"/>
    <property type="molecule type" value="Genomic_DNA"/>
</dbReference>
<dbReference type="GO" id="GO:0004630">
    <property type="term" value="F:phospholipase D activity"/>
    <property type="evidence" value="ECO:0007669"/>
    <property type="project" value="UniProtKB-EC"/>
</dbReference>
<dbReference type="RefSeq" id="WP_012645801.1">
    <property type="nucleotide sequence ID" value="NC_011979.1"/>
</dbReference>
<keyword evidence="4" id="KW-0378">Hydrolase</keyword>
<dbReference type="AlphaFoldDB" id="B9M102"/>
<evidence type="ECO:0000256" key="6">
    <source>
        <dbReference type="ARBA" id="ARBA00023098"/>
    </source>
</evidence>
<evidence type="ECO:0000313" key="9">
    <source>
        <dbReference type="EMBL" id="ACM19072.1"/>
    </source>
</evidence>
<evidence type="ECO:0000256" key="4">
    <source>
        <dbReference type="ARBA" id="ARBA00022801"/>
    </source>
</evidence>
<dbReference type="Gene3D" id="3.30.870.10">
    <property type="entry name" value="Endonuclease Chain A"/>
    <property type="match status" value="1"/>
</dbReference>
<evidence type="ECO:0000256" key="1">
    <source>
        <dbReference type="ARBA" id="ARBA00000798"/>
    </source>
</evidence>
<evidence type="ECO:0000313" key="10">
    <source>
        <dbReference type="Proteomes" id="UP000007721"/>
    </source>
</evidence>
<dbReference type="Pfam" id="PF13091">
    <property type="entry name" value="PLDc_2"/>
    <property type="match status" value="1"/>
</dbReference>
<feature type="signal peptide" evidence="7">
    <location>
        <begin position="1"/>
        <end position="21"/>
    </location>
</feature>
<dbReference type="PANTHER" id="PTHR43856">
    <property type="entry name" value="CARDIOLIPIN HYDROLASE"/>
    <property type="match status" value="1"/>
</dbReference>
<dbReference type="PROSITE" id="PS50035">
    <property type="entry name" value="PLD"/>
    <property type="match status" value="1"/>
</dbReference>
<dbReference type="HOGENOM" id="CLU_080814_3_1_7"/>
<keyword evidence="10" id="KW-1185">Reference proteome</keyword>
<dbReference type="GO" id="GO:0016042">
    <property type="term" value="P:lipid catabolic process"/>
    <property type="evidence" value="ECO:0007669"/>
    <property type="project" value="UniProtKB-KW"/>
</dbReference>
<evidence type="ECO:0000256" key="5">
    <source>
        <dbReference type="ARBA" id="ARBA00022963"/>
    </source>
</evidence>
<keyword evidence="9" id="KW-0255">Endonuclease</keyword>
<accession>B9M102</accession>
<dbReference type="GO" id="GO:0006793">
    <property type="term" value="P:phosphorus metabolic process"/>
    <property type="evidence" value="ECO:0007669"/>
    <property type="project" value="UniProtKB-ARBA"/>
</dbReference>
<dbReference type="STRING" id="316067.Geob_0708"/>
<sequence>MKLPTAFLPIIFFCFVSIVQAASIPATGVIEAFFSPNGGCTDAIVREICNAKSEVLIQAYSFTSVPIAKAIVQAKKRGVKIEAVLDKSQRTGKYSAATFLVNAGIPVLIDDQHAIAHNKIIIIDRNTLITGSFNFSKAAEEKNAENLLVFKGNTPLVLQYIQNFDHHKRHSEPYNR</sequence>
<feature type="domain" description="PLD phosphodiesterase" evidence="8">
    <location>
        <begin position="112"/>
        <end position="139"/>
    </location>
</feature>
<gene>
    <name evidence="9" type="ordered locus">Geob_0708</name>
</gene>
<dbReference type="InterPro" id="IPR025202">
    <property type="entry name" value="PLD-like_dom"/>
</dbReference>
<dbReference type="SUPFAM" id="SSF56024">
    <property type="entry name" value="Phospholipase D/nuclease"/>
    <property type="match status" value="1"/>
</dbReference>
<dbReference type="KEGG" id="geo:Geob_0708"/>
<feature type="chain" id="PRO_5002888839" description="phospholipase D" evidence="7">
    <location>
        <begin position="22"/>
        <end position="176"/>
    </location>
</feature>
<comment type="catalytic activity">
    <reaction evidence="1">
        <text>a 1,2-diacyl-sn-glycero-3-phosphocholine + H2O = a 1,2-diacyl-sn-glycero-3-phosphate + choline + H(+)</text>
        <dbReference type="Rhea" id="RHEA:14445"/>
        <dbReference type="ChEBI" id="CHEBI:15354"/>
        <dbReference type="ChEBI" id="CHEBI:15377"/>
        <dbReference type="ChEBI" id="CHEBI:15378"/>
        <dbReference type="ChEBI" id="CHEBI:57643"/>
        <dbReference type="ChEBI" id="CHEBI:58608"/>
        <dbReference type="EC" id="3.1.4.4"/>
    </reaction>
</comment>
<dbReference type="InterPro" id="IPR051406">
    <property type="entry name" value="PLD_domain"/>
</dbReference>
<evidence type="ECO:0000256" key="2">
    <source>
        <dbReference type="ARBA" id="ARBA00008664"/>
    </source>
</evidence>
<evidence type="ECO:0000256" key="7">
    <source>
        <dbReference type="SAM" id="SignalP"/>
    </source>
</evidence>
<organism evidence="9 10">
    <name type="scientific">Geotalea daltonii (strain DSM 22248 / JCM 15807 / FRC-32)</name>
    <name type="common">Geobacter daltonii</name>
    <dbReference type="NCBI Taxonomy" id="316067"/>
    <lineage>
        <taxon>Bacteria</taxon>
        <taxon>Pseudomonadati</taxon>
        <taxon>Thermodesulfobacteriota</taxon>
        <taxon>Desulfuromonadia</taxon>
        <taxon>Geobacterales</taxon>
        <taxon>Geobacteraceae</taxon>
        <taxon>Geotalea</taxon>
    </lineage>
</organism>
<comment type="similarity">
    <text evidence="2">Belongs to the phospholipase D family.</text>
</comment>
<dbReference type="Proteomes" id="UP000007721">
    <property type="component" value="Chromosome"/>
</dbReference>
<protein>
    <recommendedName>
        <fullName evidence="3">phospholipase D</fullName>
        <ecNumber evidence="3">3.1.4.4</ecNumber>
    </recommendedName>
</protein>
<keyword evidence="9" id="KW-0540">Nuclease</keyword>
<dbReference type="OrthoDB" id="9762009at2"/>
<dbReference type="eggNOG" id="COG1502">
    <property type="taxonomic scope" value="Bacteria"/>
</dbReference>
<proteinExistence type="inferred from homology"/>
<keyword evidence="6" id="KW-0443">Lipid metabolism</keyword>